<evidence type="ECO:0000313" key="5">
    <source>
        <dbReference type="Proteomes" id="UP000054097"/>
    </source>
</evidence>
<dbReference type="Pfam" id="PF00179">
    <property type="entry name" value="UQ_con"/>
    <property type="match status" value="1"/>
</dbReference>
<protein>
    <recommendedName>
        <fullName evidence="3">UBC core domain-containing protein</fullName>
    </recommendedName>
</protein>
<dbReference type="STRING" id="933852.A0A0C3AVX0"/>
<dbReference type="EMBL" id="KN824327">
    <property type="protein sequence ID" value="KIM24119.1"/>
    <property type="molecule type" value="Genomic_DNA"/>
</dbReference>
<dbReference type="AlphaFoldDB" id="A0A0C3AVX0"/>
<keyword evidence="2" id="KW-0833">Ubl conjugation pathway</keyword>
<dbReference type="OrthoDB" id="1926878at2759"/>
<dbReference type="Gene3D" id="3.10.110.10">
    <property type="entry name" value="Ubiquitin Conjugating Enzyme"/>
    <property type="match status" value="1"/>
</dbReference>
<dbReference type="InterPro" id="IPR000608">
    <property type="entry name" value="UBC"/>
</dbReference>
<evidence type="ECO:0000256" key="1">
    <source>
        <dbReference type="ARBA" id="ARBA00022679"/>
    </source>
</evidence>
<evidence type="ECO:0000256" key="2">
    <source>
        <dbReference type="ARBA" id="ARBA00022786"/>
    </source>
</evidence>
<dbReference type="SMART" id="SM00212">
    <property type="entry name" value="UBCc"/>
    <property type="match status" value="1"/>
</dbReference>
<sequence>MQLFTEDIVERIDGSGLGVVAVHYDPQTTAPEDPLLRHLHKGEVGNDARSFPNGAREILPEATFRLVDRCSFVRGDYCKRAHDDHQSGVVLNLKVQFKIQHTITLQSLDQWFDKEDFQASQPLLLGDLVFYNDWVGQVSSIFNEALMVSPSSKMQPVYELGGRFAVGEKFYASLTPTNGGESLPSQELDDVIVKVTPVAAAISWSAINQSLEPSVAQDRQRPDQLWPIDQLHKLVVMKPRGSVIGSMGERVVFKDPLHAARLNIHNMIYKDQEMKIEVNVEAMVIRETRTQIEVLWQDGTRSWETSTDLIPHLNLDEYECWPGDFVLWKHDDERRVAVVQAVSAKDRVASVRWFGTDLIEDVSVLELDPHGLSFGEGNNALQSFGVRRGDCVLIHKEDADKVAKIPLIPRIGELESWVHEIPSRTPDGTVEGWRGDLTKLAIKTLGFDWRRSEDGGRVSIPLNLGWSDQSVNILSGAGGAPGKLVPPTLSTAHEIDWFGQVMDVSPVAVVLTLDGNAVVCLPSNKHVVLPLSRLSLYRDIEDYHWDGMDGPDQGAADEHFDEIDSMFEDEWEAPEADDRNDWSHMELDDDSHSPLQATISIGDLADSNPQFRNNVIMPGTFPASPPSHIHNIDLISSSSTQVDNSPRRNSGTSDDEVKNLLIEPQDIPADDLNEEDLDPEIHWKRFDVLPEAPQDHAFYSYNPVHPNKIFLARLSKEYRVLQSSLPDSILVRAYEDRADLLRCMIMGPENTPYEDAPFVIDWRLDESFPQSPPIAHFLSWTNGNGRVNPNLYEEGKVCLSILGTWAGERSESWSAARSSLLQAFVSIQGLVLVKDPYFCEPSFERMRGTEEGMINSRLYSEKAYVLSRGFVRRALEHPPGGLEGEIMWFYYTKGGLSKVLNNSRKLIARSSMASADTVDADSDLAVPRLSTGGILTVTRTLKKLQELLDARDASRR</sequence>
<reference evidence="5" key="2">
    <citation type="submission" date="2015-01" db="EMBL/GenBank/DDBJ databases">
        <title>Evolutionary Origins and Diversification of the Mycorrhizal Mutualists.</title>
        <authorList>
            <consortium name="DOE Joint Genome Institute"/>
            <consortium name="Mycorrhizal Genomics Consortium"/>
            <person name="Kohler A."/>
            <person name="Kuo A."/>
            <person name="Nagy L.G."/>
            <person name="Floudas D."/>
            <person name="Copeland A."/>
            <person name="Barry K.W."/>
            <person name="Cichocki N."/>
            <person name="Veneault-Fourrey C."/>
            <person name="LaButti K."/>
            <person name="Lindquist E.A."/>
            <person name="Lipzen A."/>
            <person name="Lundell T."/>
            <person name="Morin E."/>
            <person name="Murat C."/>
            <person name="Riley R."/>
            <person name="Ohm R."/>
            <person name="Sun H."/>
            <person name="Tunlid A."/>
            <person name="Henrissat B."/>
            <person name="Grigoriev I.V."/>
            <person name="Hibbett D.S."/>
            <person name="Martin F."/>
        </authorList>
    </citation>
    <scope>NUCLEOTIDE SEQUENCE [LARGE SCALE GENOMIC DNA]</scope>
    <source>
        <strain evidence="5">MAFF 305830</strain>
    </source>
</reference>
<dbReference type="InterPro" id="IPR016135">
    <property type="entry name" value="UBQ-conjugating_enzyme/RWD"/>
</dbReference>
<dbReference type="Pfam" id="PF23043">
    <property type="entry name" value="SH3-B_UBE2O"/>
    <property type="match status" value="1"/>
</dbReference>
<evidence type="ECO:0000313" key="4">
    <source>
        <dbReference type="EMBL" id="KIM24119.1"/>
    </source>
</evidence>
<dbReference type="PANTHER" id="PTHR46116:SF15">
    <property type="entry name" value="(E3-INDEPENDENT) E2 UBIQUITIN-CONJUGATING ENZYME"/>
    <property type="match status" value="1"/>
</dbReference>
<dbReference type="CDD" id="cd23837">
    <property type="entry name" value="UBCc_UBE2O"/>
    <property type="match status" value="1"/>
</dbReference>
<dbReference type="PROSITE" id="PS50127">
    <property type="entry name" value="UBC_2"/>
    <property type="match status" value="1"/>
</dbReference>
<gene>
    <name evidence="4" type="ORF">M408DRAFT_17638</name>
</gene>
<accession>A0A0C3AVX0</accession>
<dbReference type="PANTHER" id="PTHR46116">
    <property type="entry name" value="(E3-INDEPENDENT) E2 UBIQUITIN-CONJUGATING ENZYME"/>
    <property type="match status" value="1"/>
</dbReference>
<dbReference type="InterPro" id="IPR057733">
    <property type="entry name" value="UBE2O-like_SH3-B"/>
</dbReference>
<keyword evidence="1" id="KW-0808">Transferase</keyword>
<reference evidence="4 5" key="1">
    <citation type="submission" date="2014-04" db="EMBL/GenBank/DDBJ databases">
        <authorList>
            <consortium name="DOE Joint Genome Institute"/>
            <person name="Kuo A."/>
            <person name="Zuccaro A."/>
            <person name="Kohler A."/>
            <person name="Nagy L.G."/>
            <person name="Floudas D."/>
            <person name="Copeland A."/>
            <person name="Barry K.W."/>
            <person name="Cichocki N."/>
            <person name="Veneault-Fourrey C."/>
            <person name="LaButti K."/>
            <person name="Lindquist E.A."/>
            <person name="Lipzen A."/>
            <person name="Lundell T."/>
            <person name="Morin E."/>
            <person name="Murat C."/>
            <person name="Sun H."/>
            <person name="Tunlid A."/>
            <person name="Henrissat B."/>
            <person name="Grigoriev I.V."/>
            <person name="Hibbett D.S."/>
            <person name="Martin F."/>
            <person name="Nordberg H.P."/>
            <person name="Cantor M.N."/>
            <person name="Hua S.X."/>
        </authorList>
    </citation>
    <scope>NUCLEOTIDE SEQUENCE [LARGE SCALE GENOMIC DNA]</scope>
    <source>
        <strain evidence="4 5">MAFF 305830</strain>
    </source>
</reference>
<proteinExistence type="predicted"/>
<dbReference type="HOGENOM" id="CLU_005619_0_0_1"/>
<evidence type="ECO:0000259" key="3">
    <source>
        <dbReference type="PROSITE" id="PS50127"/>
    </source>
</evidence>
<organism evidence="4 5">
    <name type="scientific">Serendipita vermifera MAFF 305830</name>
    <dbReference type="NCBI Taxonomy" id="933852"/>
    <lineage>
        <taxon>Eukaryota</taxon>
        <taxon>Fungi</taxon>
        <taxon>Dikarya</taxon>
        <taxon>Basidiomycota</taxon>
        <taxon>Agaricomycotina</taxon>
        <taxon>Agaricomycetes</taxon>
        <taxon>Sebacinales</taxon>
        <taxon>Serendipitaceae</taxon>
        <taxon>Serendipita</taxon>
    </lineage>
</organism>
<name>A0A0C3AVX0_SERVB</name>
<dbReference type="GO" id="GO:0061631">
    <property type="term" value="F:ubiquitin conjugating enzyme activity"/>
    <property type="evidence" value="ECO:0007669"/>
    <property type="project" value="TreeGrafter"/>
</dbReference>
<dbReference type="Proteomes" id="UP000054097">
    <property type="component" value="Unassembled WGS sequence"/>
</dbReference>
<keyword evidence="5" id="KW-1185">Reference proteome</keyword>
<feature type="domain" description="UBC core" evidence="3">
    <location>
        <begin position="709"/>
        <end position="876"/>
    </location>
</feature>
<dbReference type="SUPFAM" id="SSF54495">
    <property type="entry name" value="UBC-like"/>
    <property type="match status" value="1"/>
</dbReference>